<accession>A0A4S5ES36</accession>
<feature type="non-terminal residue" evidence="1">
    <location>
        <position position="40"/>
    </location>
</feature>
<comment type="caution">
    <text evidence="1">The sequence shown here is derived from an EMBL/GenBank/DDBJ whole genome shotgun (WGS) entry which is preliminary data.</text>
</comment>
<gene>
    <name evidence="1" type="ORF">E7Y31_06575</name>
</gene>
<proteinExistence type="predicted"/>
<keyword evidence="2" id="KW-1185">Reference proteome</keyword>
<sequence>MGSGTAGRAGYSKTPLARKLGVKPGHRLVLAAAPPGWAVP</sequence>
<organism evidence="1 2">
    <name type="scientific">Candidatus Frankia alpina</name>
    <dbReference type="NCBI Taxonomy" id="2699483"/>
    <lineage>
        <taxon>Bacteria</taxon>
        <taxon>Bacillati</taxon>
        <taxon>Actinomycetota</taxon>
        <taxon>Actinomycetes</taxon>
        <taxon>Frankiales</taxon>
        <taxon>Frankiaceae</taxon>
        <taxon>Frankia</taxon>
    </lineage>
</organism>
<dbReference type="EMBL" id="SSXH01000102">
    <property type="protein sequence ID" value="THJ75248.1"/>
    <property type="molecule type" value="Genomic_DNA"/>
</dbReference>
<reference evidence="1 2" key="1">
    <citation type="submission" date="2019-04" db="EMBL/GenBank/DDBJ databases">
        <title>Draft genome sequences for three unisolated Alnus-infective Frankia Sp+ strains, AgTrS, AiOr and AvVan, the first sequenced Frankia strains able to sporulate in-planta.</title>
        <authorList>
            <person name="Bethencourt L."/>
            <person name="Vautrin F."/>
            <person name="Taib N."/>
            <person name="Dubost A."/>
            <person name="Castro-Garcia L."/>
            <person name="Imbaud O."/>
            <person name="Abrouk D."/>
            <person name="Fournier P."/>
            <person name="Briolay J."/>
            <person name="Nguyen A."/>
            <person name="Normand P."/>
            <person name="Fernandez M.P."/>
            <person name="Brochier-Armanet C."/>
            <person name="Herrera-Belaroussi A."/>
        </authorList>
    </citation>
    <scope>NUCLEOTIDE SEQUENCE [LARGE SCALE GENOMIC DNA]</scope>
    <source>
        <strain evidence="1 2">AvVan</strain>
    </source>
</reference>
<dbReference type="Proteomes" id="UP000305282">
    <property type="component" value="Unassembled WGS sequence"/>
</dbReference>
<dbReference type="AlphaFoldDB" id="A0A4S5ES36"/>
<protein>
    <submittedName>
        <fullName evidence="1">DUF3052 domain-containing protein</fullName>
    </submittedName>
</protein>
<evidence type="ECO:0000313" key="1">
    <source>
        <dbReference type="EMBL" id="THJ75248.1"/>
    </source>
</evidence>
<name>A0A4S5ES36_9ACTN</name>
<evidence type="ECO:0000313" key="2">
    <source>
        <dbReference type="Proteomes" id="UP000305282"/>
    </source>
</evidence>